<keyword evidence="3" id="KW-0805">Transcription regulation</keyword>
<dbReference type="InterPro" id="IPR011608">
    <property type="entry name" value="PRD"/>
</dbReference>
<dbReference type="PANTHER" id="PTHR30185">
    <property type="entry name" value="CRYPTIC BETA-GLUCOSIDE BGL OPERON ANTITERMINATOR"/>
    <property type="match status" value="1"/>
</dbReference>
<gene>
    <name evidence="9" type="ORF">JZO85_04410</name>
</gene>
<evidence type="ECO:0000259" key="8">
    <source>
        <dbReference type="PROSITE" id="PS51372"/>
    </source>
</evidence>
<evidence type="ECO:0000259" key="7">
    <source>
        <dbReference type="PROSITE" id="PS51099"/>
    </source>
</evidence>
<dbReference type="InterPro" id="IPR050661">
    <property type="entry name" value="BglG_antiterminators"/>
</dbReference>
<dbReference type="PROSITE" id="PS51372">
    <property type="entry name" value="PRD_2"/>
    <property type="match status" value="1"/>
</dbReference>
<dbReference type="SUPFAM" id="SSF55804">
    <property type="entry name" value="Phoshotransferase/anion transport protein"/>
    <property type="match status" value="1"/>
</dbReference>
<evidence type="ECO:0000256" key="1">
    <source>
        <dbReference type="ARBA" id="ARBA00022679"/>
    </source>
</evidence>
<dbReference type="SUPFAM" id="SSF52794">
    <property type="entry name" value="PTS system IIB component-like"/>
    <property type="match status" value="1"/>
</dbReference>
<evidence type="ECO:0000256" key="5">
    <source>
        <dbReference type="ARBA" id="ARBA00023163"/>
    </source>
</evidence>
<dbReference type="PANTHER" id="PTHR30185:SF13">
    <property type="entry name" value="LICABCH OPERON REGULATOR-RELATED"/>
    <property type="match status" value="1"/>
</dbReference>
<dbReference type="SUPFAM" id="SSF46785">
    <property type="entry name" value="Winged helix' DNA-binding domain"/>
    <property type="match status" value="1"/>
</dbReference>
<dbReference type="InterPro" id="IPR036095">
    <property type="entry name" value="PTS_EIIB-like_sf"/>
</dbReference>
<evidence type="ECO:0000256" key="2">
    <source>
        <dbReference type="ARBA" id="ARBA00022737"/>
    </source>
</evidence>
<keyword evidence="5" id="KW-0804">Transcription</keyword>
<protein>
    <submittedName>
        <fullName evidence="9">Transcription antiterminator</fullName>
    </submittedName>
</protein>
<evidence type="ECO:0000256" key="3">
    <source>
        <dbReference type="ARBA" id="ARBA00023015"/>
    </source>
</evidence>
<organism evidence="9 10">
    <name type="scientific">Candidatus Enterococcus murrayae</name>
    <dbReference type="NCBI Taxonomy" id="2815321"/>
    <lineage>
        <taxon>Bacteria</taxon>
        <taxon>Bacillati</taxon>
        <taxon>Bacillota</taxon>
        <taxon>Bacilli</taxon>
        <taxon>Lactobacillales</taxon>
        <taxon>Enterococcaceae</taxon>
        <taxon>Enterococcus</taxon>
    </lineage>
</organism>
<evidence type="ECO:0000259" key="6">
    <source>
        <dbReference type="PROSITE" id="PS51094"/>
    </source>
</evidence>
<evidence type="ECO:0000256" key="4">
    <source>
        <dbReference type="ARBA" id="ARBA00023159"/>
    </source>
</evidence>
<keyword evidence="2" id="KW-0677">Repeat</keyword>
<keyword evidence="10" id="KW-1185">Reference proteome</keyword>
<keyword evidence="1" id="KW-0808">Transferase</keyword>
<dbReference type="PROSITE" id="PS51094">
    <property type="entry name" value="PTS_EIIA_TYPE_2"/>
    <property type="match status" value="1"/>
</dbReference>
<dbReference type="InterPro" id="IPR002178">
    <property type="entry name" value="PTS_EIIA_type-2_dom"/>
</dbReference>
<proteinExistence type="predicted"/>
<dbReference type="Gene3D" id="3.40.50.2300">
    <property type="match status" value="1"/>
</dbReference>
<evidence type="ECO:0000313" key="9">
    <source>
        <dbReference type="EMBL" id="MBO0451499.1"/>
    </source>
</evidence>
<sequence>MQMDKRDYEVFAILLKNDQLTITEISKQMKLSNKTISKSLDKIADFLKESDLVLSRKPKIGVSILGDKTLGYQLLNQQTDRDVPNTREERVQYLCFEILNNSGYFTLAHLSDLLFVSKTTLEKDMVQVYEIFAYFHVTIEKIPGKGSFLNIMEYERRKLALDLIHYFWGQNWQIINQNGQFLHLIEGVPRFAQNFVNIDYLKQINIILQQFISQNDIRISDLNYQSLILHLLIAVERIKDHQLINVQKDTEGKKKELVLEGLVVKLEEAFQIQIPELEITYIQIYFNHLNQELVKESRIDEHAVTEIIKQYTSLDDREAIMTLSQHIKLALERILNKLPVNNPYTQDIKKNFPISFDEALSLKQKLEKHYRLFIPEDEVAYMAVHLQAHRERMKSEDDSQIEVLLVCSSGKGTSQLLAARIKRAFPELIINRILSVQELYNTSISEDLVLSTVNISLPEQRLLVVSPILSQIDRQRIQQLLQENQGISQRNYEFSRLIKKELIFLDENFQTMEDALAFIGEQLVEKGYASTEIIKSAVEREHFSYTSFEKFATPHGNPEFVKKSAISFLRLKNELVWGSTNVRFVFFLCVKDEDPQQLEKIFDSLLEIIDENEKGYLVKGDAPQILAYLKEGLKE</sequence>
<dbReference type="SUPFAM" id="SSF63520">
    <property type="entry name" value="PTS-regulatory domain, PRD"/>
    <property type="match status" value="2"/>
</dbReference>
<accession>A0ABS3HEW5</accession>
<dbReference type="Gene3D" id="1.10.10.10">
    <property type="entry name" value="Winged helix-like DNA-binding domain superfamily/Winged helix DNA-binding domain"/>
    <property type="match status" value="1"/>
</dbReference>
<comment type="caution">
    <text evidence="9">The sequence shown here is derived from an EMBL/GenBank/DDBJ whole genome shotgun (WGS) entry which is preliminary data.</text>
</comment>
<dbReference type="Pfam" id="PF05043">
    <property type="entry name" value="Mga"/>
    <property type="match status" value="1"/>
</dbReference>
<dbReference type="Pfam" id="PF00874">
    <property type="entry name" value="PRD"/>
    <property type="match status" value="2"/>
</dbReference>
<feature type="domain" description="PTS EIIB type-2" evidence="7">
    <location>
        <begin position="401"/>
        <end position="489"/>
    </location>
</feature>
<feature type="domain" description="PTS EIIA type-2" evidence="6">
    <location>
        <begin position="496"/>
        <end position="632"/>
    </location>
</feature>
<dbReference type="InterPro" id="IPR036388">
    <property type="entry name" value="WH-like_DNA-bd_sf"/>
</dbReference>
<dbReference type="InterPro" id="IPR036390">
    <property type="entry name" value="WH_DNA-bd_sf"/>
</dbReference>
<dbReference type="Pfam" id="PF00359">
    <property type="entry name" value="PTS_EIIA_2"/>
    <property type="match status" value="1"/>
</dbReference>
<dbReference type="InterPro" id="IPR036634">
    <property type="entry name" value="PRD_sf"/>
</dbReference>
<dbReference type="CDD" id="cd05568">
    <property type="entry name" value="PTS_IIB_bgl_like"/>
    <property type="match status" value="1"/>
</dbReference>
<name>A0ABS3HEW5_9ENTE</name>
<dbReference type="Gene3D" id="1.10.1790.10">
    <property type="entry name" value="PRD domain"/>
    <property type="match status" value="2"/>
</dbReference>
<dbReference type="Proteomes" id="UP000664495">
    <property type="component" value="Unassembled WGS sequence"/>
</dbReference>
<dbReference type="InterPro" id="IPR013011">
    <property type="entry name" value="PTS_EIIB_2"/>
</dbReference>
<evidence type="ECO:0000313" key="10">
    <source>
        <dbReference type="Proteomes" id="UP000664495"/>
    </source>
</evidence>
<reference evidence="9 10" key="1">
    <citation type="submission" date="2021-03" db="EMBL/GenBank/DDBJ databases">
        <title>Enterococcal diversity collection.</title>
        <authorList>
            <person name="Gilmore M.S."/>
            <person name="Schwartzman J."/>
            <person name="Van Tyne D."/>
            <person name="Martin M."/>
            <person name="Earl A.M."/>
            <person name="Manson A.L."/>
            <person name="Straub T."/>
            <person name="Salamzade R."/>
            <person name="Saavedra J."/>
            <person name="Lebreton F."/>
            <person name="Prichula J."/>
            <person name="Schaufler K."/>
            <person name="Gaca A."/>
            <person name="Sgardioli B."/>
            <person name="Wagenaar J."/>
            <person name="Strong T."/>
        </authorList>
    </citation>
    <scope>NUCLEOTIDE SEQUENCE [LARGE SCALE GENOMIC DNA]</scope>
    <source>
        <strain evidence="9 10">MJM16</strain>
    </source>
</reference>
<feature type="domain" description="PRD" evidence="8">
    <location>
        <begin position="291"/>
        <end position="396"/>
    </location>
</feature>
<dbReference type="EMBL" id="JAFLVR010000009">
    <property type="protein sequence ID" value="MBO0451499.1"/>
    <property type="molecule type" value="Genomic_DNA"/>
</dbReference>
<dbReference type="InterPro" id="IPR016152">
    <property type="entry name" value="PTrfase/Anion_transptr"/>
</dbReference>
<dbReference type="Gene3D" id="3.40.930.10">
    <property type="entry name" value="Mannitol-specific EII, Chain A"/>
    <property type="match status" value="1"/>
</dbReference>
<dbReference type="PROSITE" id="PS51099">
    <property type="entry name" value="PTS_EIIB_TYPE_2"/>
    <property type="match status" value="1"/>
</dbReference>
<keyword evidence="4" id="KW-0010">Activator</keyword>
<dbReference type="InterPro" id="IPR007737">
    <property type="entry name" value="Mga_HTH"/>
</dbReference>